<evidence type="ECO:0000256" key="1">
    <source>
        <dbReference type="SAM" id="Phobius"/>
    </source>
</evidence>
<evidence type="ECO:0000313" key="2">
    <source>
        <dbReference type="EMBL" id="MBL1411169.1"/>
    </source>
</evidence>
<sequence>MAKQIKALKCPQCGSVKKQNVKEDHYICNHCGTEYFLDNDDINVNIRHQYGDNGLDPKVKRIIILGLAGFLLLLFFASIIRNCGSSNSTSTAVYSAISTKEKSYVERIKGYLAFTAYNSSNPMLLFVVARGKDSFDRENAEYFARFYDPVKEKIVNDILLLRWKEDFYIQSRTFADGVLYICADKSNKVLKVDPAKNEVVDVTETFFAGVPEFASGIATLKFMQEVEGDGFRIMTNDGKEYYYYPLVRKIYKDHSERRNAGIGMSSLLPGAKPLIRYALSEKSRDYPDEKIQLVKYWYQHNPGYPIMLPYSYQVVWEKVYDYPKKSGVYYGSFPYTKKLFKESRINKFVDLTPDRLYFEAKIEYQDSANVYISGLPNANPEGNRYLQKIDTETGKIVWNYTPASDSYSFDTDMYGYAGGLVFAYYDRASTARTNHLIIMGNDGTIVKDINKDELFKK</sequence>
<keyword evidence="1" id="KW-0812">Transmembrane</keyword>
<gene>
    <name evidence="2" type="ORF">JKG61_20605</name>
</gene>
<evidence type="ECO:0000313" key="3">
    <source>
        <dbReference type="Proteomes" id="UP000625283"/>
    </source>
</evidence>
<dbReference type="EMBL" id="JAERTY010000013">
    <property type="protein sequence ID" value="MBL1411169.1"/>
    <property type="molecule type" value="Genomic_DNA"/>
</dbReference>
<protein>
    <submittedName>
        <fullName evidence="2">Uncharacterized protein</fullName>
    </submittedName>
</protein>
<proteinExistence type="predicted"/>
<dbReference type="Proteomes" id="UP000625283">
    <property type="component" value="Unassembled WGS sequence"/>
</dbReference>
<dbReference type="RefSeq" id="WP_202104899.1">
    <property type="nucleotide sequence ID" value="NZ_JAERTY010000013.1"/>
</dbReference>
<comment type="caution">
    <text evidence="2">The sequence shown here is derived from an EMBL/GenBank/DDBJ whole genome shotgun (WGS) entry which is preliminary data.</text>
</comment>
<organism evidence="2 3">
    <name type="scientific">Sphingobacterium faecale</name>
    <dbReference type="NCBI Taxonomy" id="2803775"/>
    <lineage>
        <taxon>Bacteria</taxon>
        <taxon>Pseudomonadati</taxon>
        <taxon>Bacteroidota</taxon>
        <taxon>Sphingobacteriia</taxon>
        <taxon>Sphingobacteriales</taxon>
        <taxon>Sphingobacteriaceae</taxon>
        <taxon>Sphingobacterium</taxon>
    </lineage>
</organism>
<keyword evidence="1" id="KW-0472">Membrane</keyword>
<keyword evidence="1" id="KW-1133">Transmembrane helix</keyword>
<feature type="transmembrane region" description="Helical" evidence="1">
    <location>
        <begin position="62"/>
        <end position="80"/>
    </location>
</feature>
<keyword evidence="3" id="KW-1185">Reference proteome</keyword>
<name>A0ABS1R8X8_9SPHI</name>
<reference evidence="2 3" key="1">
    <citation type="submission" date="2021-01" db="EMBL/GenBank/DDBJ databases">
        <title>C459-1 draft genome sequence.</title>
        <authorList>
            <person name="Zhang X.-F."/>
        </authorList>
    </citation>
    <scope>NUCLEOTIDE SEQUENCE [LARGE SCALE GENOMIC DNA]</scope>
    <source>
        <strain evidence="3">C459-1</strain>
    </source>
</reference>
<accession>A0ABS1R8X8</accession>